<evidence type="ECO:0000256" key="1">
    <source>
        <dbReference type="SAM" id="Phobius"/>
    </source>
</evidence>
<dbReference type="InParanoid" id="M4BUR2"/>
<reference evidence="3" key="1">
    <citation type="journal article" date="2010" name="Science">
        <title>Signatures of adaptation to obligate biotrophy in the Hyaloperonospora arabidopsidis genome.</title>
        <authorList>
            <person name="Baxter L."/>
            <person name="Tripathy S."/>
            <person name="Ishaque N."/>
            <person name="Boot N."/>
            <person name="Cabral A."/>
            <person name="Kemen E."/>
            <person name="Thines M."/>
            <person name="Ah-Fong A."/>
            <person name="Anderson R."/>
            <person name="Badejoko W."/>
            <person name="Bittner-Eddy P."/>
            <person name="Boore J.L."/>
            <person name="Chibucos M.C."/>
            <person name="Coates M."/>
            <person name="Dehal P."/>
            <person name="Delehaunty K."/>
            <person name="Dong S."/>
            <person name="Downton P."/>
            <person name="Dumas B."/>
            <person name="Fabro G."/>
            <person name="Fronick C."/>
            <person name="Fuerstenberg S.I."/>
            <person name="Fulton L."/>
            <person name="Gaulin E."/>
            <person name="Govers F."/>
            <person name="Hughes L."/>
            <person name="Humphray S."/>
            <person name="Jiang R.H."/>
            <person name="Judelson H."/>
            <person name="Kamoun S."/>
            <person name="Kyung K."/>
            <person name="Meijer H."/>
            <person name="Minx P."/>
            <person name="Morris P."/>
            <person name="Nelson J."/>
            <person name="Phuntumart V."/>
            <person name="Qutob D."/>
            <person name="Rehmany A."/>
            <person name="Rougon-Cardoso A."/>
            <person name="Ryden P."/>
            <person name="Torto-Alalibo T."/>
            <person name="Studholme D."/>
            <person name="Wang Y."/>
            <person name="Win J."/>
            <person name="Wood J."/>
            <person name="Clifton S.W."/>
            <person name="Rogers J."/>
            <person name="Van den Ackerveken G."/>
            <person name="Jones J.D."/>
            <person name="McDowell J.M."/>
            <person name="Beynon J."/>
            <person name="Tyler B.M."/>
        </authorList>
    </citation>
    <scope>NUCLEOTIDE SEQUENCE [LARGE SCALE GENOMIC DNA]</scope>
    <source>
        <strain evidence="3">Emoy2</strain>
    </source>
</reference>
<keyword evidence="1" id="KW-0812">Transmembrane</keyword>
<dbReference type="SUPFAM" id="SSF52087">
    <property type="entry name" value="CRAL/TRIO domain"/>
    <property type="match status" value="1"/>
</dbReference>
<organism evidence="2 3">
    <name type="scientific">Hyaloperonospora arabidopsidis (strain Emoy2)</name>
    <name type="common">Downy mildew agent</name>
    <name type="synonym">Peronospora arabidopsidis</name>
    <dbReference type="NCBI Taxonomy" id="559515"/>
    <lineage>
        <taxon>Eukaryota</taxon>
        <taxon>Sar</taxon>
        <taxon>Stramenopiles</taxon>
        <taxon>Oomycota</taxon>
        <taxon>Peronosporomycetes</taxon>
        <taxon>Peronosporales</taxon>
        <taxon>Peronosporaceae</taxon>
        <taxon>Hyaloperonospora</taxon>
    </lineage>
</organism>
<protein>
    <submittedName>
        <fullName evidence="2">Uncharacterized protein</fullName>
    </submittedName>
</protein>
<name>M4BUR2_HYAAE</name>
<dbReference type="EnsemblProtists" id="HpaT810251">
    <property type="protein sequence ID" value="HpaP810251"/>
    <property type="gene ID" value="HpaG810251"/>
</dbReference>
<dbReference type="InterPro" id="IPR036865">
    <property type="entry name" value="CRAL-TRIO_dom_sf"/>
</dbReference>
<proteinExistence type="predicted"/>
<keyword evidence="3" id="KW-1185">Reference proteome</keyword>
<dbReference type="VEuPathDB" id="FungiDB:HpaG810251"/>
<keyword evidence="1" id="KW-1133">Transmembrane helix</keyword>
<evidence type="ECO:0000313" key="2">
    <source>
        <dbReference type="EnsemblProtists" id="HpaP810251"/>
    </source>
</evidence>
<sequence>MVQVLECSVRYLCRRHVLIFDVNGVGISHTSALHQCVRLVLLCMGNDLPLCLDFITSMFVLFLLPISAGLVSASLRFRLGIKPFFNCETEG</sequence>
<reference evidence="2" key="2">
    <citation type="submission" date="2015-06" db="UniProtKB">
        <authorList>
            <consortium name="EnsemblProtists"/>
        </authorList>
    </citation>
    <scope>IDENTIFICATION</scope>
    <source>
        <strain evidence="2">Emoy2</strain>
    </source>
</reference>
<dbReference type="AlphaFoldDB" id="M4BUR2"/>
<dbReference type="EMBL" id="JH597949">
    <property type="status" value="NOT_ANNOTATED_CDS"/>
    <property type="molecule type" value="Genomic_DNA"/>
</dbReference>
<keyword evidence="1" id="KW-0472">Membrane</keyword>
<dbReference type="Proteomes" id="UP000011713">
    <property type="component" value="Unassembled WGS sequence"/>
</dbReference>
<dbReference type="HOGENOM" id="CLU_2431679_0_0_1"/>
<evidence type="ECO:0000313" key="3">
    <source>
        <dbReference type="Proteomes" id="UP000011713"/>
    </source>
</evidence>
<accession>M4BUR2</accession>
<feature type="transmembrane region" description="Helical" evidence="1">
    <location>
        <begin position="54"/>
        <end position="75"/>
    </location>
</feature>